<evidence type="ECO:0000313" key="2">
    <source>
        <dbReference type="Proteomes" id="UP000017746"/>
    </source>
</evidence>
<accession>U5VXE7</accession>
<reference evidence="1 2" key="1">
    <citation type="journal article" date="2014" name="J. Biotechnol.">
        <title>Complete genome sequence of the actinobacterium Actinoplanes friuliensis HAG 010964, producer of the lipopeptide antibiotic friulimycin.</title>
        <authorList>
            <person name="Ruckert C."/>
            <person name="Szczepanowski R."/>
            <person name="Albersmeier A."/>
            <person name="Goesmann A."/>
            <person name="Fischer N."/>
            <person name="Steinkamper A."/>
            <person name="Puhler A."/>
            <person name="Biener R."/>
            <person name="Schwartz D."/>
            <person name="Kalinowski J."/>
        </authorList>
    </citation>
    <scope>NUCLEOTIDE SEQUENCE [LARGE SCALE GENOMIC DNA]</scope>
    <source>
        <strain evidence="1 2">DSM 7358</strain>
    </source>
</reference>
<dbReference type="PATRIC" id="fig|1246995.3.peg.3233"/>
<dbReference type="RefSeq" id="WP_023361526.1">
    <property type="nucleotide sequence ID" value="NC_022657.1"/>
</dbReference>
<gene>
    <name evidence="1" type="ORF">AFR_15925</name>
</gene>
<dbReference type="AlphaFoldDB" id="U5VXE7"/>
<proteinExistence type="predicted"/>
<dbReference type="EMBL" id="CP006272">
    <property type="protein sequence ID" value="AGZ41467.1"/>
    <property type="molecule type" value="Genomic_DNA"/>
</dbReference>
<dbReference type="InterPro" id="IPR011042">
    <property type="entry name" value="6-blade_b-propeller_TolB-like"/>
</dbReference>
<evidence type="ECO:0000313" key="1">
    <source>
        <dbReference type="EMBL" id="AGZ41467.1"/>
    </source>
</evidence>
<dbReference type="eggNOG" id="COG0823">
    <property type="taxonomic scope" value="Bacteria"/>
</dbReference>
<sequence length="349" mass="36906">MTSTDLRPAGTVKMRAGLLAGIVVAAAAGAGGYVWNVRQDQAATIANAPAVAAGGDLTTLRTQPHLVFRSTALGPDYGRVAVVPLTAPGGPRTFTPATCERVYATQGDAICLSAQRGLVTSYQARLLDASWAPTRDLPLTGVPSRARLSRDGSLAATTTFVFGDSYANPGQFSTRTIVTRTDGEVVGDIEKFKLTVDGKVVKAADRNFWGVTFVDDDRFYATAASGGKTWLVEGSLKSRAVTALRGDVECPSLSPDGTRIAFKKHGDLPAGRWRLAVYDLRSGTETLLAETRSIDDQVEWLDDSTVVYGLPRDTASSASSDVWKVPADGSGAPQTLIQDAWSPAVVRTP</sequence>
<dbReference type="KEGG" id="afs:AFR_15925"/>
<organism evidence="1 2">
    <name type="scientific">Actinoplanes friuliensis DSM 7358</name>
    <dbReference type="NCBI Taxonomy" id="1246995"/>
    <lineage>
        <taxon>Bacteria</taxon>
        <taxon>Bacillati</taxon>
        <taxon>Actinomycetota</taxon>
        <taxon>Actinomycetes</taxon>
        <taxon>Micromonosporales</taxon>
        <taxon>Micromonosporaceae</taxon>
        <taxon>Actinoplanes</taxon>
    </lineage>
</organism>
<keyword evidence="2" id="KW-1185">Reference proteome</keyword>
<dbReference type="Proteomes" id="UP000017746">
    <property type="component" value="Chromosome"/>
</dbReference>
<dbReference type="HOGENOM" id="CLU_070328_0_0_11"/>
<dbReference type="OrthoDB" id="9808778at2"/>
<name>U5VXE7_9ACTN</name>
<protein>
    <submittedName>
        <fullName evidence="1">Protein tolB</fullName>
    </submittedName>
</protein>
<dbReference type="SUPFAM" id="SSF82171">
    <property type="entry name" value="DPP6 N-terminal domain-like"/>
    <property type="match status" value="1"/>
</dbReference>
<dbReference type="Gene3D" id="2.120.10.30">
    <property type="entry name" value="TolB, C-terminal domain"/>
    <property type="match status" value="1"/>
</dbReference>
<dbReference type="STRING" id="1246995.AFR_15925"/>